<evidence type="ECO:0000313" key="1">
    <source>
        <dbReference type="EMBL" id="KDN40332.1"/>
    </source>
</evidence>
<sequence length="175" mass="19950">MHILLWLPATTKFSHAARSSHFEIFRSGRADPKHLNAHMRTCISITWHACRSKMTMVITFQGYPVALARPWPARAFFPADHHESTLSSSHYQHVPFWLHARHSALTKAKRSQVSDMHLINCACARKKVRCNFTFGSVTFLASPSPTIYIGLLFVNYAKLCHTIDANNDLGSWERC</sequence>
<reference evidence="1 2" key="1">
    <citation type="submission" date="2014-05" db="EMBL/GenBank/DDBJ databases">
        <title>Draft genome sequence of a rare smut relative, Tilletiaria anomala UBC 951.</title>
        <authorList>
            <consortium name="DOE Joint Genome Institute"/>
            <person name="Toome M."/>
            <person name="Kuo A."/>
            <person name="Henrissat B."/>
            <person name="Lipzen A."/>
            <person name="Tritt A."/>
            <person name="Yoshinaga Y."/>
            <person name="Zane M."/>
            <person name="Barry K."/>
            <person name="Grigoriev I.V."/>
            <person name="Spatafora J.W."/>
            <person name="Aimea M.C."/>
        </authorList>
    </citation>
    <scope>NUCLEOTIDE SEQUENCE [LARGE SCALE GENOMIC DNA]</scope>
    <source>
        <strain evidence="1 2">UBC 951</strain>
    </source>
</reference>
<name>A0A066VF39_TILAU</name>
<proteinExistence type="predicted"/>
<evidence type="ECO:0000313" key="2">
    <source>
        <dbReference type="Proteomes" id="UP000027361"/>
    </source>
</evidence>
<dbReference type="EMBL" id="JMSN01000092">
    <property type="protein sequence ID" value="KDN40332.1"/>
    <property type="molecule type" value="Genomic_DNA"/>
</dbReference>
<organism evidence="1 2">
    <name type="scientific">Tilletiaria anomala (strain ATCC 24038 / CBS 436.72 / UBC 951)</name>
    <dbReference type="NCBI Taxonomy" id="1037660"/>
    <lineage>
        <taxon>Eukaryota</taxon>
        <taxon>Fungi</taxon>
        <taxon>Dikarya</taxon>
        <taxon>Basidiomycota</taxon>
        <taxon>Ustilaginomycotina</taxon>
        <taxon>Exobasidiomycetes</taxon>
        <taxon>Georgefischeriales</taxon>
        <taxon>Tilletiariaceae</taxon>
        <taxon>Tilletiaria</taxon>
    </lineage>
</organism>
<dbReference type="InParanoid" id="A0A066VF39"/>
<accession>A0A066VF39</accession>
<gene>
    <name evidence="1" type="ORF">K437DRAFT_189841</name>
</gene>
<comment type="caution">
    <text evidence="1">The sequence shown here is derived from an EMBL/GenBank/DDBJ whole genome shotgun (WGS) entry which is preliminary data.</text>
</comment>
<dbReference type="GeneID" id="25261974"/>
<protein>
    <submittedName>
        <fullName evidence="1">Uncharacterized protein</fullName>
    </submittedName>
</protein>
<dbReference type="RefSeq" id="XP_013241343.1">
    <property type="nucleotide sequence ID" value="XM_013385889.1"/>
</dbReference>
<keyword evidence="2" id="KW-1185">Reference proteome</keyword>
<dbReference type="HOGENOM" id="CLU_1533636_0_0_1"/>
<dbReference type="AlphaFoldDB" id="A0A066VF39"/>
<dbReference type="Proteomes" id="UP000027361">
    <property type="component" value="Unassembled WGS sequence"/>
</dbReference>